<evidence type="ECO:0000313" key="2">
    <source>
        <dbReference type="EMBL" id="MBB6556251.1"/>
    </source>
</evidence>
<sequence>MSALWISLSDAAVRLRLPVHEVRRMAVEEEILSRPAGDHLEVHAGAVAALVERQRPTVGGGPEIGDEAEDLYRKEQAT</sequence>
<organism evidence="2 3">
    <name type="scientific">Nonomuraea rubra</name>
    <dbReference type="NCBI Taxonomy" id="46180"/>
    <lineage>
        <taxon>Bacteria</taxon>
        <taxon>Bacillati</taxon>
        <taxon>Actinomycetota</taxon>
        <taxon>Actinomycetes</taxon>
        <taxon>Streptosporangiales</taxon>
        <taxon>Streptosporangiaceae</taxon>
        <taxon>Nonomuraea</taxon>
    </lineage>
</organism>
<dbReference type="Proteomes" id="UP000565579">
    <property type="component" value="Unassembled WGS sequence"/>
</dbReference>
<dbReference type="EMBL" id="JACHMI010000001">
    <property type="protein sequence ID" value="MBB6556251.1"/>
    <property type="molecule type" value="Genomic_DNA"/>
</dbReference>
<evidence type="ECO:0008006" key="4">
    <source>
        <dbReference type="Google" id="ProtNLM"/>
    </source>
</evidence>
<name>A0A7X0P719_9ACTN</name>
<protein>
    <recommendedName>
        <fullName evidence="4">DNA-binding protein</fullName>
    </recommendedName>
</protein>
<evidence type="ECO:0000313" key="3">
    <source>
        <dbReference type="Proteomes" id="UP000565579"/>
    </source>
</evidence>
<gene>
    <name evidence="2" type="ORF">HD593_011046</name>
</gene>
<feature type="region of interest" description="Disordered" evidence="1">
    <location>
        <begin position="56"/>
        <end position="78"/>
    </location>
</feature>
<dbReference type="RefSeq" id="WP_185110723.1">
    <property type="nucleotide sequence ID" value="NZ_BAAAXY010000153.1"/>
</dbReference>
<comment type="caution">
    <text evidence="2">The sequence shown here is derived from an EMBL/GenBank/DDBJ whole genome shotgun (WGS) entry which is preliminary data.</text>
</comment>
<proteinExistence type="predicted"/>
<keyword evidence="3" id="KW-1185">Reference proteome</keyword>
<accession>A0A7X0P719</accession>
<reference evidence="2 3" key="1">
    <citation type="submission" date="2020-08" db="EMBL/GenBank/DDBJ databases">
        <title>Sequencing the genomes of 1000 actinobacteria strains.</title>
        <authorList>
            <person name="Klenk H.-P."/>
        </authorList>
    </citation>
    <scope>NUCLEOTIDE SEQUENCE [LARGE SCALE GENOMIC DNA]</scope>
    <source>
        <strain evidence="2 3">DSM 43768</strain>
    </source>
</reference>
<dbReference type="AlphaFoldDB" id="A0A7X0P719"/>
<evidence type="ECO:0000256" key="1">
    <source>
        <dbReference type="SAM" id="MobiDB-lite"/>
    </source>
</evidence>